<feature type="transmembrane region" description="Helical" evidence="1">
    <location>
        <begin position="229"/>
        <end position="249"/>
    </location>
</feature>
<dbReference type="EMBL" id="CP012801">
    <property type="protein sequence ID" value="ALJ61743.1"/>
    <property type="molecule type" value="Genomic_DNA"/>
</dbReference>
<feature type="transmembrane region" description="Helical" evidence="1">
    <location>
        <begin position="83"/>
        <end position="102"/>
    </location>
</feature>
<name>A0A0P0GU36_9BACE</name>
<feature type="transmembrane region" description="Helical" evidence="1">
    <location>
        <begin position="181"/>
        <end position="198"/>
    </location>
</feature>
<gene>
    <name evidence="2" type="ORF">BcellWH2_04527</name>
</gene>
<keyword evidence="1" id="KW-0812">Transmembrane</keyword>
<proteinExistence type="predicted"/>
<organism evidence="2 3">
    <name type="scientific">Bacteroides cellulosilyticus</name>
    <dbReference type="NCBI Taxonomy" id="246787"/>
    <lineage>
        <taxon>Bacteria</taxon>
        <taxon>Pseudomonadati</taxon>
        <taxon>Bacteroidota</taxon>
        <taxon>Bacteroidia</taxon>
        <taxon>Bacteroidales</taxon>
        <taxon>Bacteroidaceae</taxon>
        <taxon>Bacteroides</taxon>
    </lineage>
</organism>
<dbReference type="PATRIC" id="fig|246787.4.peg.4680"/>
<evidence type="ECO:0000313" key="3">
    <source>
        <dbReference type="Proteomes" id="UP000061809"/>
    </source>
</evidence>
<reference evidence="2 3" key="1">
    <citation type="journal article" date="2015" name="Science">
        <title>Genetic determinants of in vivo fitness and diet responsiveness in multiple human gut Bacteroides.</title>
        <authorList>
            <person name="Wu M."/>
            <person name="McNulty N.P."/>
            <person name="Rodionov D.A."/>
            <person name="Khoroshkin M.S."/>
            <person name="Griffin N.W."/>
            <person name="Cheng J."/>
            <person name="Latreille P."/>
            <person name="Kerstetter R.A."/>
            <person name="Terrapon N."/>
            <person name="Henrissat B."/>
            <person name="Osterman A.L."/>
            <person name="Gordon J.I."/>
        </authorList>
    </citation>
    <scope>NUCLEOTIDE SEQUENCE [LARGE SCALE GENOMIC DNA]</scope>
    <source>
        <strain evidence="2 3">WH2</strain>
    </source>
</reference>
<accession>A0A0P0GU36</accession>
<evidence type="ECO:0000313" key="2">
    <source>
        <dbReference type="EMBL" id="ALJ61743.1"/>
    </source>
</evidence>
<feature type="transmembrane region" description="Helical" evidence="1">
    <location>
        <begin position="108"/>
        <end position="130"/>
    </location>
</feature>
<evidence type="ECO:0000256" key="1">
    <source>
        <dbReference type="SAM" id="Phobius"/>
    </source>
</evidence>
<dbReference type="KEGG" id="bcel:BcellWH2_04527"/>
<feature type="transmembrane region" description="Helical" evidence="1">
    <location>
        <begin position="55"/>
        <end position="76"/>
    </location>
</feature>
<feature type="transmembrane region" description="Helical" evidence="1">
    <location>
        <begin position="142"/>
        <end position="161"/>
    </location>
</feature>
<sequence>MKVNRWESFLTSWKFFSLLVVLQFILMPVATKDFRFEAAGDIVFYTLQHAFIMDMYSYSFYFQVVMILALIAVVVWKGKFSRVFTAITGCFYLLYAVIQNMAVTEQHGFSMVTVNVAMIGFVALVWLWAAWKGNNEFSFDNVTWKTGWTIPVALFCLWWPMSLKTALPDFQLHYLYDGGSVLAFCPMTPVFLTLLVLSKRGVNRVVLRVTAMVGVIIGCYNMGNFASDTGFYVGLYHLPLLGMSIYALLHSRQKRKSPECV</sequence>
<dbReference type="RefSeq" id="WP_029428599.1">
    <property type="nucleotide sequence ID" value="NZ_CP012801.1"/>
</dbReference>
<keyword evidence="1" id="KW-1133">Transmembrane helix</keyword>
<protein>
    <submittedName>
        <fullName evidence="2">Uncharacterized protein</fullName>
    </submittedName>
</protein>
<dbReference type="AlphaFoldDB" id="A0A0P0GU36"/>
<dbReference type="Proteomes" id="UP000061809">
    <property type="component" value="Chromosome"/>
</dbReference>
<keyword evidence="1" id="KW-0472">Membrane</keyword>
<feature type="transmembrane region" description="Helical" evidence="1">
    <location>
        <begin position="205"/>
        <end position="223"/>
    </location>
</feature>